<evidence type="ECO:0000313" key="3">
    <source>
        <dbReference type="Proteomes" id="UP000188268"/>
    </source>
</evidence>
<dbReference type="EMBL" id="AWWV01009664">
    <property type="protein sequence ID" value="OMO84859.1"/>
    <property type="molecule type" value="Genomic_DNA"/>
</dbReference>
<proteinExistence type="predicted"/>
<dbReference type="AlphaFoldDB" id="A0A1R3IQI6"/>
<reference evidence="2 3" key="1">
    <citation type="submission" date="2013-09" db="EMBL/GenBank/DDBJ databases">
        <title>Corchorus capsularis genome sequencing.</title>
        <authorList>
            <person name="Alam M."/>
            <person name="Haque M.S."/>
            <person name="Islam M.S."/>
            <person name="Emdad E.M."/>
            <person name="Islam M.M."/>
            <person name="Ahmed B."/>
            <person name="Halim A."/>
            <person name="Hossen Q.M.M."/>
            <person name="Hossain M.Z."/>
            <person name="Ahmed R."/>
            <person name="Khan M.M."/>
            <person name="Islam R."/>
            <person name="Rashid M.M."/>
            <person name="Khan S.A."/>
            <person name="Rahman M.S."/>
            <person name="Alam M."/>
        </authorList>
    </citation>
    <scope>NUCLEOTIDE SEQUENCE [LARGE SCALE GENOMIC DNA]</scope>
    <source>
        <strain evidence="3">cv. CVL-1</strain>
        <tissue evidence="2">Whole seedling</tissue>
    </source>
</reference>
<dbReference type="Proteomes" id="UP000188268">
    <property type="component" value="Unassembled WGS sequence"/>
</dbReference>
<accession>A0A1R3IQI6</accession>
<evidence type="ECO:0000313" key="2">
    <source>
        <dbReference type="EMBL" id="OMO84859.1"/>
    </source>
</evidence>
<evidence type="ECO:0000256" key="1">
    <source>
        <dbReference type="SAM" id="MobiDB-lite"/>
    </source>
</evidence>
<comment type="caution">
    <text evidence="2">The sequence shown here is derived from an EMBL/GenBank/DDBJ whole genome shotgun (WGS) entry which is preliminary data.</text>
</comment>
<name>A0A1R3IQI6_COCAP</name>
<organism evidence="2 3">
    <name type="scientific">Corchorus capsularis</name>
    <name type="common">Jute</name>
    <dbReference type="NCBI Taxonomy" id="210143"/>
    <lineage>
        <taxon>Eukaryota</taxon>
        <taxon>Viridiplantae</taxon>
        <taxon>Streptophyta</taxon>
        <taxon>Embryophyta</taxon>
        <taxon>Tracheophyta</taxon>
        <taxon>Spermatophyta</taxon>
        <taxon>Magnoliopsida</taxon>
        <taxon>eudicotyledons</taxon>
        <taxon>Gunneridae</taxon>
        <taxon>Pentapetalae</taxon>
        <taxon>rosids</taxon>
        <taxon>malvids</taxon>
        <taxon>Malvales</taxon>
        <taxon>Malvaceae</taxon>
        <taxon>Grewioideae</taxon>
        <taxon>Apeibeae</taxon>
        <taxon>Corchorus</taxon>
    </lineage>
</organism>
<keyword evidence="3" id="KW-1185">Reference proteome</keyword>
<protein>
    <submittedName>
        <fullName evidence="2">Uncharacterized protein</fullName>
    </submittedName>
</protein>
<sequence>MASFVNHLTLPLGGPRRHNEHSTNRTTSFDLSASNRAISINYTPPLAFALANTLKITVKKFKMYRTASQER</sequence>
<gene>
    <name evidence="2" type="ORF">CCACVL1_10602</name>
</gene>
<dbReference type="Gramene" id="OMO84859">
    <property type="protein sequence ID" value="OMO84859"/>
    <property type="gene ID" value="CCACVL1_10602"/>
</dbReference>
<feature type="region of interest" description="Disordered" evidence="1">
    <location>
        <begin position="1"/>
        <end position="28"/>
    </location>
</feature>